<gene>
    <name evidence="1" type="ORF">CR513_44301</name>
</gene>
<accession>A0A371FBW4</accession>
<name>A0A371FBW4_MUCPR</name>
<reference evidence="1" key="1">
    <citation type="submission" date="2018-05" db="EMBL/GenBank/DDBJ databases">
        <title>Draft genome of Mucuna pruriens seed.</title>
        <authorList>
            <person name="Nnadi N.E."/>
            <person name="Vos R."/>
            <person name="Hasami M.H."/>
            <person name="Devisetty U.K."/>
            <person name="Aguiy J.C."/>
        </authorList>
    </citation>
    <scope>NUCLEOTIDE SEQUENCE [LARGE SCALE GENOMIC DNA]</scope>
    <source>
        <strain evidence="1">JCA_2017</strain>
    </source>
</reference>
<dbReference type="Proteomes" id="UP000257109">
    <property type="component" value="Unassembled WGS sequence"/>
</dbReference>
<evidence type="ECO:0008006" key="3">
    <source>
        <dbReference type="Google" id="ProtNLM"/>
    </source>
</evidence>
<evidence type="ECO:0000313" key="1">
    <source>
        <dbReference type="EMBL" id="RDX75786.1"/>
    </source>
</evidence>
<sequence>MEERSMFQDLRPKFRDELPLEIGKHHFPSIDNVLYVEGLKHNPLSMNQLCENEYDISFNKREYMVKNIDGSLLFSSKRQNNLCRVNLIDLLDQNKLGHASLRLISKLSKHHLVRALPNIIFKSFFCVEYRSFEIDTHRYIWSIQNYLYRWRTIWTSSS</sequence>
<comment type="caution">
    <text evidence="1">The sequence shown here is derived from an EMBL/GenBank/DDBJ whole genome shotgun (WGS) entry which is preliminary data.</text>
</comment>
<dbReference type="AlphaFoldDB" id="A0A371FBW4"/>
<dbReference type="EMBL" id="QJKJ01009724">
    <property type="protein sequence ID" value="RDX75786.1"/>
    <property type="molecule type" value="Genomic_DNA"/>
</dbReference>
<feature type="non-terminal residue" evidence="1">
    <location>
        <position position="1"/>
    </location>
</feature>
<protein>
    <recommendedName>
        <fullName evidence="3">GAG-pre-integrase domain-containing protein</fullName>
    </recommendedName>
</protein>
<keyword evidence="2" id="KW-1185">Reference proteome</keyword>
<organism evidence="1 2">
    <name type="scientific">Mucuna pruriens</name>
    <name type="common">Velvet bean</name>
    <name type="synonym">Dolichos pruriens</name>
    <dbReference type="NCBI Taxonomy" id="157652"/>
    <lineage>
        <taxon>Eukaryota</taxon>
        <taxon>Viridiplantae</taxon>
        <taxon>Streptophyta</taxon>
        <taxon>Embryophyta</taxon>
        <taxon>Tracheophyta</taxon>
        <taxon>Spermatophyta</taxon>
        <taxon>Magnoliopsida</taxon>
        <taxon>eudicotyledons</taxon>
        <taxon>Gunneridae</taxon>
        <taxon>Pentapetalae</taxon>
        <taxon>rosids</taxon>
        <taxon>fabids</taxon>
        <taxon>Fabales</taxon>
        <taxon>Fabaceae</taxon>
        <taxon>Papilionoideae</taxon>
        <taxon>50 kb inversion clade</taxon>
        <taxon>NPAAA clade</taxon>
        <taxon>indigoferoid/millettioid clade</taxon>
        <taxon>Phaseoleae</taxon>
        <taxon>Mucuna</taxon>
    </lineage>
</organism>
<evidence type="ECO:0000313" key="2">
    <source>
        <dbReference type="Proteomes" id="UP000257109"/>
    </source>
</evidence>
<proteinExistence type="predicted"/>